<dbReference type="OrthoDB" id="1684731at2"/>
<dbReference type="AlphaFoldDB" id="A0A429X3F7"/>
<dbReference type="EMBL" id="QYTW02000026">
    <property type="protein sequence ID" value="RST57901.1"/>
    <property type="molecule type" value="Genomic_DNA"/>
</dbReference>
<evidence type="ECO:0000313" key="2">
    <source>
        <dbReference type="Proteomes" id="UP000287296"/>
    </source>
</evidence>
<dbReference type="Proteomes" id="UP000287296">
    <property type="component" value="Unassembled WGS sequence"/>
</dbReference>
<reference evidence="1 2" key="1">
    <citation type="submission" date="2018-12" db="EMBL/GenBank/DDBJ databases">
        <authorList>
            <person name="Sun L."/>
            <person name="Chen Z."/>
        </authorList>
    </citation>
    <scope>NUCLEOTIDE SEQUENCE [LARGE SCALE GENOMIC DNA]</scope>
    <source>
        <strain evidence="1 2">LMG 29736</strain>
    </source>
</reference>
<name>A0A429X3F7_SIMTE</name>
<accession>A0A429X3F7</accession>
<dbReference type="InterPro" id="IPR012452">
    <property type="entry name" value="DUF1657"/>
</dbReference>
<proteinExistence type="predicted"/>
<organism evidence="1 2">
    <name type="scientific">Siminovitchia terrae</name>
    <name type="common">Bacillus terrae</name>
    <dbReference type="NCBI Taxonomy" id="1914933"/>
    <lineage>
        <taxon>Bacteria</taxon>
        <taxon>Bacillati</taxon>
        <taxon>Bacillota</taxon>
        <taxon>Bacilli</taxon>
        <taxon>Bacillales</taxon>
        <taxon>Bacillaceae</taxon>
        <taxon>Siminovitchia</taxon>
    </lineage>
</organism>
<dbReference type="Pfam" id="PF07870">
    <property type="entry name" value="DUF1657"/>
    <property type="match status" value="1"/>
</dbReference>
<dbReference type="RefSeq" id="WP_120118603.1">
    <property type="nucleotide sequence ID" value="NZ_BORI01000006.1"/>
</dbReference>
<protein>
    <submittedName>
        <fullName evidence="1">DUF1657 domain-containing protein</fullName>
    </submittedName>
</protein>
<sequence length="68" mass="7650">MTVISDVKTTLATMKGIQASFSKLAMTSAGQEAKKIFHECMMETEPIISDLQKQVEFMMAEELQYKNS</sequence>
<comment type="caution">
    <text evidence="1">The sequence shown here is derived from an EMBL/GenBank/DDBJ whole genome shotgun (WGS) entry which is preliminary data.</text>
</comment>
<gene>
    <name evidence="1" type="ORF">D5F11_019920</name>
</gene>
<evidence type="ECO:0000313" key="1">
    <source>
        <dbReference type="EMBL" id="RST57901.1"/>
    </source>
</evidence>